<dbReference type="OrthoDB" id="790983at2"/>
<dbReference type="AlphaFoldDB" id="A0A6I3LU54"/>
<dbReference type="EMBL" id="WMJX01000091">
    <property type="protein sequence ID" value="MTG99462.1"/>
    <property type="molecule type" value="Genomic_DNA"/>
</dbReference>
<name>A0A6I3LU54_9FLAO</name>
<dbReference type="InterPro" id="IPR018534">
    <property type="entry name" value="Tet_reg_excision_RteC"/>
</dbReference>
<dbReference type="Pfam" id="PF09357">
    <property type="entry name" value="RteC"/>
    <property type="match status" value="1"/>
</dbReference>
<keyword evidence="2" id="KW-1185">Reference proteome</keyword>
<sequence>MTQIANYKNSLKLIEKKENELISFEPLTIEKSVEMIQFLKKTLTDIKTELLLIGFENSNEEVFFFKNIKPIILGKLIFYNKIYRIETNCPINASNKNEYYHEKISELNKEYEKYFRNNDFYKYCQANRVDRDLEYFTLGQINLLVGINSFAFEIDPLFSTYYDYKLARILANTHLINYLQEQISYSNELKINYAKNNESLTWSESQNALIELIYALYVSGSINNGKSDIKKIAVLFQQLFGISLNDIHHAFHRMKSRAKSRTIYLDIS</sequence>
<gene>
    <name evidence="1" type="ORF">GJV76_15285</name>
</gene>
<protein>
    <submittedName>
        <fullName evidence="1">Tetracycline regulation of excision, RteC</fullName>
    </submittedName>
</protein>
<dbReference type="Proteomes" id="UP000438760">
    <property type="component" value="Unassembled WGS sequence"/>
</dbReference>
<accession>A0A6I3LU54</accession>
<reference evidence="1 2" key="1">
    <citation type="submission" date="2019-11" db="EMBL/GenBank/DDBJ databases">
        <title>Genome of Strain BIT-d1.</title>
        <authorList>
            <person name="Yang Y."/>
        </authorList>
    </citation>
    <scope>NUCLEOTIDE SEQUENCE [LARGE SCALE GENOMIC DNA]</scope>
    <source>
        <strain evidence="1 2">BIT-d1</strain>
    </source>
</reference>
<comment type="caution">
    <text evidence="1">The sequence shown here is derived from an EMBL/GenBank/DDBJ whole genome shotgun (WGS) entry which is preliminary data.</text>
</comment>
<dbReference type="RefSeq" id="WP_155093449.1">
    <property type="nucleotide sequence ID" value="NZ_WMJX01000091.1"/>
</dbReference>
<organism evidence="1 2">
    <name type="scientific">Myroides albus</name>
    <dbReference type="NCBI Taxonomy" id="2562892"/>
    <lineage>
        <taxon>Bacteria</taxon>
        <taxon>Pseudomonadati</taxon>
        <taxon>Bacteroidota</taxon>
        <taxon>Flavobacteriia</taxon>
        <taxon>Flavobacteriales</taxon>
        <taxon>Flavobacteriaceae</taxon>
        <taxon>Myroides</taxon>
    </lineage>
</organism>
<proteinExistence type="predicted"/>
<evidence type="ECO:0000313" key="1">
    <source>
        <dbReference type="EMBL" id="MTG99462.1"/>
    </source>
</evidence>
<evidence type="ECO:0000313" key="2">
    <source>
        <dbReference type="Proteomes" id="UP000438760"/>
    </source>
</evidence>